<proteinExistence type="predicted"/>
<organism evidence="2 3">
    <name type="scientific">Bombardia bombarda</name>
    <dbReference type="NCBI Taxonomy" id="252184"/>
    <lineage>
        <taxon>Eukaryota</taxon>
        <taxon>Fungi</taxon>
        <taxon>Dikarya</taxon>
        <taxon>Ascomycota</taxon>
        <taxon>Pezizomycotina</taxon>
        <taxon>Sordariomycetes</taxon>
        <taxon>Sordariomycetidae</taxon>
        <taxon>Sordariales</taxon>
        <taxon>Lasiosphaeriaceae</taxon>
        <taxon>Bombardia</taxon>
    </lineage>
</organism>
<name>A0AA39XAW3_9PEZI</name>
<feature type="chain" id="PRO_5041255759" description="ATP synthase F0 subunit 8" evidence="1">
    <location>
        <begin position="22"/>
        <end position="94"/>
    </location>
</feature>
<comment type="caution">
    <text evidence="2">The sequence shown here is derived from an EMBL/GenBank/DDBJ whole genome shotgun (WGS) entry which is preliminary data.</text>
</comment>
<keyword evidence="1" id="KW-0732">Signal</keyword>
<dbReference type="AlphaFoldDB" id="A0AA39XAW3"/>
<evidence type="ECO:0000256" key="1">
    <source>
        <dbReference type="SAM" id="SignalP"/>
    </source>
</evidence>
<dbReference type="EMBL" id="JAULSR010000002">
    <property type="protein sequence ID" value="KAK0630558.1"/>
    <property type="molecule type" value="Genomic_DNA"/>
</dbReference>
<dbReference type="Proteomes" id="UP001174934">
    <property type="component" value="Unassembled WGS sequence"/>
</dbReference>
<gene>
    <name evidence="2" type="ORF">B0T17DRAFT_223640</name>
</gene>
<evidence type="ECO:0008006" key="4">
    <source>
        <dbReference type="Google" id="ProtNLM"/>
    </source>
</evidence>
<sequence>MSELAIVVWLVWFSLIWLVYVEEFKFRPPRNRESRVPARPTLVFRPNPVHPFQSIPSYPTAHAVSCSHACIMKKKKVCKSMSSLPSLHNLGWKT</sequence>
<protein>
    <recommendedName>
        <fullName evidence="4">ATP synthase F0 subunit 8</fullName>
    </recommendedName>
</protein>
<accession>A0AA39XAW3</accession>
<reference evidence="2" key="1">
    <citation type="submission" date="2023-06" db="EMBL/GenBank/DDBJ databases">
        <title>Genome-scale phylogeny and comparative genomics of the fungal order Sordariales.</title>
        <authorList>
            <consortium name="Lawrence Berkeley National Laboratory"/>
            <person name="Hensen N."/>
            <person name="Bonometti L."/>
            <person name="Westerberg I."/>
            <person name="Brannstrom I.O."/>
            <person name="Guillou S."/>
            <person name="Cros-Aarteil S."/>
            <person name="Calhoun S."/>
            <person name="Haridas S."/>
            <person name="Kuo A."/>
            <person name="Mondo S."/>
            <person name="Pangilinan J."/>
            <person name="Riley R."/>
            <person name="LaButti K."/>
            <person name="Andreopoulos B."/>
            <person name="Lipzen A."/>
            <person name="Chen C."/>
            <person name="Yanf M."/>
            <person name="Daum C."/>
            <person name="Ng V."/>
            <person name="Clum A."/>
            <person name="Steindorff A."/>
            <person name="Ohm R."/>
            <person name="Martin F."/>
            <person name="Silar P."/>
            <person name="Natvig D."/>
            <person name="Lalanne C."/>
            <person name="Gautier V."/>
            <person name="Ament-velasquez S.L."/>
            <person name="Kruys A."/>
            <person name="Hutchinson M.I."/>
            <person name="Powell A.J."/>
            <person name="Barry K."/>
            <person name="Miller A.N."/>
            <person name="Grigoriev I.V."/>
            <person name="Debuchy R."/>
            <person name="Gladieux P."/>
            <person name="Thoren M.H."/>
            <person name="Johannesson H."/>
        </authorList>
    </citation>
    <scope>NUCLEOTIDE SEQUENCE</scope>
    <source>
        <strain evidence="2">SMH3391-2</strain>
    </source>
</reference>
<evidence type="ECO:0000313" key="3">
    <source>
        <dbReference type="Proteomes" id="UP001174934"/>
    </source>
</evidence>
<keyword evidence="3" id="KW-1185">Reference proteome</keyword>
<feature type="signal peptide" evidence="1">
    <location>
        <begin position="1"/>
        <end position="21"/>
    </location>
</feature>
<evidence type="ECO:0000313" key="2">
    <source>
        <dbReference type="EMBL" id="KAK0630558.1"/>
    </source>
</evidence>